<keyword evidence="4" id="KW-1185">Reference proteome</keyword>
<dbReference type="InterPro" id="IPR051680">
    <property type="entry name" value="ATP-dep_Glu-Cys_Ligase-2"/>
</dbReference>
<dbReference type="EMBL" id="CP046600">
    <property type="protein sequence ID" value="QUR67197.1"/>
    <property type="molecule type" value="Genomic_DNA"/>
</dbReference>
<dbReference type="AlphaFoldDB" id="A0A975PWL9"/>
<dbReference type="SUPFAM" id="SSF56059">
    <property type="entry name" value="Glutathione synthetase ATP-binding domain-like"/>
    <property type="match status" value="1"/>
</dbReference>
<evidence type="ECO:0000259" key="2">
    <source>
        <dbReference type="Pfam" id="PF04174"/>
    </source>
</evidence>
<dbReference type="PANTHER" id="PTHR34595">
    <property type="entry name" value="BLR5612 PROTEIN"/>
    <property type="match status" value="1"/>
</dbReference>
<name>A0A975PWL9_9MYCO</name>
<dbReference type="KEGG" id="mspg:F6B93_08890"/>
<evidence type="ECO:0000259" key="1">
    <source>
        <dbReference type="Pfam" id="PF04168"/>
    </source>
</evidence>
<reference evidence="3" key="1">
    <citation type="submission" date="2019-12" db="EMBL/GenBank/DDBJ databases">
        <title>Mycobacterium spongiae sp. nov.</title>
        <authorList>
            <person name="Stinear T."/>
        </authorList>
    </citation>
    <scope>NUCLEOTIDE SEQUENCE</scope>
    <source>
        <strain evidence="3">FSD4b-SM</strain>
    </source>
</reference>
<accession>A0A975PWL9</accession>
<dbReference type="RefSeq" id="WP_211698766.1">
    <property type="nucleotide sequence ID" value="NZ_CP046600.1"/>
</dbReference>
<dbReference type="Gene3D" id="3.30.1490.270">
    <property type="match status" value="1"/>
</dbReference>
<evidence type="ECO:0008006" key="5">
    <source>
        <dbReference type="Google" id="ProtNLM"/>
    </source>
</evidence>
<proteinExistence type="predicted"/>
<feature type="domain" description="DUF403" evidence="1">
    <location>
        <begin position="555"/>
        <end position="878"/>
    </location>
</feature>
<gene>
    <name evidence="3" type="ORF">F6B93_08890</name>
</gene>
<dbReference type="InterPro" id="IPR007302">
    <property type="entry name" value="CP_ATPgrasp"/>
</dbReference>
<dbReference type="Pfam" id="PF04168">
    <property type="entry name" value="Alpha-E"/>
    <property type="match status" value="1"/>
</dbReference>
<sequence length="900" mass="97050">MAQQFAVDPASPAAAPGDRYDVDNLLAGYRTARAQEALFDLRPASPEGPGIGYDEFVDEHGNVREAWVELADTVAERGRVGLDRLRSVVHSLIDHDGITYNEVDPSREGVPSAHGLEPGPWHIDTLPLVISAADWEVLEAGLVQRSRLLDAVLADLYGPRTLLSEGLLPAELLFAHPGYVRAANGIEVPGRHQLFMHAADLSRLPDGSFQVNADWTQAPSGAGYALADRRVVANAIPDLYESIVPRPATPFAQALRLALLDAAPDVAQDPVVVVLSPGIYSETAFDQAYLATLLGFPLVESPDLVVRDGKLWMRSLGTLKQVDVVLRRVDADYLDPLDLRADSRLGVAGLVEAQHRGTVTVVNTLGSGILENPGLLRFLPELAERLLAETPLLHTAPVYWGGIDSERSHLLANLPSLLIKSTVGGETLVGPTLSSLQLAQLAMRIEHMPWQWVGQELPQFSSAPTDHAGVLSSAGVGMRLFTVAQRSGYAPMIGGLGYVLAPGPAAYTLKTVAAKDVWVRPTERAHAEAVTLTSLEPTLAPPAKTGAGTWAVSSPRVLSDLFWLGRYGERAENMARLLIVTRERYHIFRHHQDTEESECVPALMAALGRITGTDTGTGADNADDRAEMIAVAPSTLWSLTVDPQRPGSLVQAVDGLALAARAVRDQLSNDTWMVLANVEHALPSRFDPPESLTEADALLATAQSQTLAGMLTLSGVASESMVHDVGWTMMDIGKRIERGLWVTGLLRAMLTAARGPAAEQSIIEATLVACESAVIYRRRTAGKISVAAVAELMLFDEQNPRSLVYQLQRLRADLRDLPGSSGSSRPERLVDEISTVLRRSHPAELEEVAADGRRETLAELLTGIHDELRDVAEAITATQLTLPGGMQPLWGPDVRRVMPA</sequence>
<feature type="domain" description="Circularly permuted ATPgrasp" evidence="2">
    <location>
        <begin position="127"/>
        <end position="455"/>
    </location>
</feature>
<organism evidence="3 4">
    <name type="scientific">Mycobacterium spongiae</name>
    <dbReference type="NCBI Taxonomy" id="886343"/>
    <lineage>
        <taxon>Bacteria</taxon>
        <taxon>Bacillati</taxon>
        <taxon>Actinomycetota</taxon>
        <taxon>Actinomycetes</taxon>
        <taxon>Mycobacteriales</taxon>
        <taxon>Mycobacteriaceae</taxon>
        <taxon>Mycobacterium</taxon>
    </lineage>
</organism>
<dbReference type="Proteomes" id="UP000682202">
    <property type="component" value="Chromosome"/>
</dbReference>
<dbReference type="PANTHER" id="PTHR34595:SF2">
    <property type="entry name" value="BLR2978 PROTEIN"/>
    <property type="match status" value="1"/>
</dbReference>
<evidence type="ECO:0000313" key="3">
    <source>
        <dbReference type="EMBL" id="QUR67197.1"/>
    </source>
</evidence>
<protein>
    <recommendedName>
        <fullName evidence="5">DUF403 domain-containing protein</fullName>
    </recommendedName>
</protein>
<dbReference type="Pfam" id="PF04174">
    <property type="entry name" value="CP_ATPgrasp_1"/>
    <property type="match status" value="1"/>
</dbReference>
<evidence type="ECO:0000313" key="4">
    <source>
        <dbReference type="Proteomes" id="UP000682202"/>
    </source>
</evidence>
<dbReference type="Gene3D" id="3.40.50.11290">
    <property type="match status" value="1"/>
</dbReference>
<dbReference type="InterPro" id="IPR007296">
    <property type="entry name" value="DUF403"/>
</dbReference>